<keyword evidence="2" id="KW-1133">Transmembrane helix</keyword>
<name>A0A6J4VRI6_9BACT</name>
<keyword evidence="2" id="KW-0472">Membrane</keyword>
<feature type="region of interest" description="Disordered" evidence="1">
    <location>
        <begin position="99"/>
        <end position="127"/>
    </location>
</feature>
<dbReference type="PANTHER" id="PTHR42867">
    <property type="entry name" value="MEMBRANE PROTEIN-RELATED"/>
    <property type="match status" value="1"/>
</dbReference>
<dbReference type="AlphaFoldDB" id="A0A6J4VRI6"/>
<evidence type="ECO:0000256" key="1">
    <source>
        <dbReference type="SAM" id="MobiDB-lite"/>
    </source>
</evidence>
<feature type="transmembrane region" description="Helical" evidence="2">
    <location>
        <begin position="262"/>
        <end position="282"/>
    </location>
</feature>
<evidence type="ECO:0000256" key="2">
    <source>
        <dbReference type="SAM" id="Phobius"/>
    </source>
</evidence>
<keyword evidence="2" id="KW-0812">Transmembrane</keyword>
<dbReference type="PANTHER" id="PTHR42867:SF1">
    <property type="entry name" value="MEMBRANE PROTEIN-RELATED"/>
    <property type="match status" value="1"/>
</dbReference>
<feature type="transmembrane region" description="Helical" evidence="2">
    <location>
        <begin position="136"/>
        <end position="160"/>
    </location>
</feature>
<evidence type="ECO:0008006" key="4">
    <source>
        <dbReference type="Google" id="ProtNLM"/>
    </source>
</evidence>
<sequence length="369" mass="40144">MGRRYFYGGQAVMEGVMMRGQRQVAVAVRQPDGRVALYSEPLTSWLYRSPIRNWPFIRGVFVLWDALLLGMRALTLSANVAFIGEEVLSNADTSAALSPGRGVRNAEQDVTPATMPTGELATASDEKPPTGLAGPALWGTVAISILFSIGLFFVLPLVIIHFLDRWIASSIVSNLVEGGVRLAILLGYLSIIGRVPDIRRVFGYHGAEHKTINAYEHGEPLDVASVQRQSTLHTRCGTGFLLVVVLFSIVVFAFLGRPPLPLRILSRILLVPFIAAVAYEFVRFGATHYGNRLVRLILTPSLALQRLTTREPDDGMVETAIIAFKRVLVADELLTHEEAGLDDTVAIDSNGVPLPAPAAVPLDALPFVL</sequence>
<dbReference type="EMBL" id="CADCWM010000948">
    <property type="protein sequence ID" value="CAA9585455.1"/>
    <property type="molecule type" value="Genomic_DNA"/>
</dbReference>
<proteinExistence type="predicted"/>
<feature type="transmembrane region" description="Helical" evidence="2">
    <location>
        <begin position="237"/>
        <end position="256"/>
    </location>
</feature>
<evidence type="ECO:0000313" key="3">
    <source>
        <dbReference type="EMBL" id="CAA9585455.1"/>
    </source>
</evidence>
<gene>
    <name evidence="3" type="ORF">AVDCRST_MAG88-3868</name>
</gene>
<dbReference type="InterPro" id="IPR010787">
    <property type="entry name" value="DUF1385"/>
</dbReference>
<accession>A0A6J4VRI6</accession>
<dbReference type="Pfam" id="PF07136">
    <property type="entry name" value="DUF1385"/>
    <property type="match status" value="1"/>
</dbReference>
<reference evidence="3" key="1">
    <citation type="submission" date="2020-02" db="EMBL/GenBank/DDBJ databases">
        <authorList>
            <person name="Meier V. D."/>
        </authorList>
    </citation>
    <scope>NUCLEOTIDE SEQUENCE</scope>
    <source>
        <strain evidence="3">AVDCRST_MAG88</strain>
    </source>
</reference>
<organism evidence="3">
    <name type="scientific">uncultured Thermomicrobiales bacterium</name>
    <dbReference type="NCBI Taxonomy" id="1645740"/>
    <lineage>
        <taxon>Bacteria</taxon>
        <taxon>Pseudomonadati</taxon>
        <taxon>Thermomicrobiota</taxon>
        <taxon>Thermomicrobia</taxon>
        <taxon>Thermomicrobiales</taxon>
        <taxon>environmental samples</taxon>
    </lineage>
</organism>
<protein>
    <recommendedName>
        <fullName evidence="4">DUF1385 domain-containing protein</fullName>
    </recommendedName>
</protein>